<evidence type="ECO:0008006" key="2">
    <source>
        <dbReference type="Google" id="ProtNLM"/>
    </source>
</evidence>
<evidence type="ECO:0000313" key="1">
    <source>
        <dbReference type="EMBL" id="CRZ10440.1"/>
    </source>
</evidence>
<dbReference type="AlphaFoldDB" id="A0A0H5R8J3"/>
<dbReference type="EMBL" id="HACM01009998">
    <property type="protein sequence ID" value="CRZ10440.1"/>
    <property type="molecule type" value="Transcribed_RNA"/>
</dbReference>
<sequence>SAPLNADSVMAGEISDPVPININDILYLRHNGSLLRCYLVAVIDAGSTFVVCLDVRHRHLSPNKDGIMKISDRSDLLPHTTSNVRTWDAEHGSSSVRQAWEAVADKPIKLNFKKTGRPTRSKPWKNLKQILKQEALRESDLSVPTYSSIQGPPSLLPTKKYCDLTGAVAKYTHPRLRMRYSLSSQYVALENMSRQLVQAYLDMRRANTDIK</sequence>
<reference evidence="1" key="1">
    <citation type="submission" date="2015-04" db="EMBL/GenBank/DDBJ databases">
        <title>The genome sequence of the plant pathogenic Rhizarian Plasmodiophora brassicae reveals insights in its biotrophic life cycle and the origin of chitin synthesis.</title>
        <authorList>
            <person name="Schwelm A."/>
            <person name="Fogelqvist J."/>
            <person name="Knaust A."/>
            <person name="Julke S."/>
            <person name="Lilja T."/>
            <person name="Dhandapani V."/>
            <person name="Bonilla-Rosso G."/>
            <person name="Karlsson M."/>
            <person name="Shevchenko A."/>
            <person name="Choi S.R."/>
            <person name="Kim H.G."/>
            <person name="Park J.Y."/>
            <person name="Lim Y.P."/>
            <person name="Ludwig-Muller J."/>
            <person name="Dixelius C."/>
        </authorList>
    </citation>
    <scope>NUCLEOTIDE SEQUENCE</scope>
    <source>
        <tissue evidence="1">Potato root galls</tissue>
    </source>
</reference>
<proteinExistence type="predicted"/>
<feature type="non-terminal residue" evidence="1">
    <location>
        <position position="1"/>
    </location>
</feature>
<dbReference type="PANTHER" id="PTHR31200">
    <property type="entry name" value="INO80 COMPLEX SUBUNIT C"/>
    <property type="match status" value="1"/>
</dbReference>
<name>A0A0H5R8J3_9EUKA</name>
<protein>
    <recommendedName>
        <fullName evidence="2">Vps72/YL1 C-terminal domain-containing protein</fullName>
    </recommendedName>
</protein>
<dbReference type="PANTHER" id="PTHR31200:SF1">
    <property type="entry name" value="INO80 COMPLEX SUBUNIT C"/>
    <property type="match status" value="1"/>
</dbReference>
<dbReference type="GO" id="GO:0031011">
    <property type="term" value="C:Ino80 complex"/>
    <property type="evidence" value="ECO:0007669"/>
    <property type="project" value="InterPro"/>
</dbReference>
<accession>A0A0H5R8J3</accession>
<dbReference type="InterPro" id="IPR029525">
    <property type="entry name" value="INO80C/Ies6"/>
</dbReference>
<dbReference type="GO" id="GO:0006338">
    <property type="term" value="P:chromatin remodeling"/>
    <property type="evidence" value="ECO:0007669"/>
    <property type="project" value="InterPro"/>
</dbReference>
<organism evidence="1">
    <name type="scientific">Spongospora subterranea</name>
    <dbReference type="NCBI Taxonomy" id="70186"/>
    <lineage>
        <taxon>Eukaryota</taxon>
        <taxon>Sar</taxon>
        <taxon>Rhizaria</taxon>
        <taxon>Endomyxa</taxon>
        <taxon>Phytomyxea</taxon>
        <taxon>Plasmodiophorida</taxon>
        <taxon>Plasmodiophoridae</taxon>
        <taxon>Spongospora</taxon>
    </lineage>
</organism>